<sequence>MSSVNAPAPPSKELVIRKLDSSTTIFSLPFARGGVVPFGGRSTAIKLHDGSVWLAASHPLDPATLETLTALGPVKHIVQFDQEHGMFTGQYADAFPDAKLYFPIGGLHKWEKKRPLPPNYAVFEHGAHEADPFEETTGGEIRSASFVKGHINQDIAFLHAPTKTLIEADLLLNLPPTEQYSRSSSRSSLPFLSNMMKPGSTAHKRFLHHLASTDKKEMADAARKVAGWDFDRIIPCHGDVIETGGKKAWTDTYAWFLEGN</sequence>
<keyword evidence="2" id="KW-1185">Reference proteome</keyword>
<proteinExistence type="predicted"/>
<comment type="caution">
    <text evidence="1">The sequence shown here is derived from an EMBL/GenBank/DDBJ whole genome shotgun (WGS) entry which is preliminary data.</text>
</comment>
<dbReference type="SUPFAM" id="SSF56281">
    <property type="entry name" value="Metallo-hydrolase/oxidoreductase"/>
    <property type="match status" value="1"/>
</dbReference>
<gene>
    <name evidence="1" type="ORF">DMC30DRAFT_418305</name>
</gene>
<evidence type="ECO:0008006" key="3">
    <source>
        <dbReference type="Google" id="ProtNLM"/>
    </source>
</evidence>
<evidence type="ECO:0000313" key="1">
    <source>
        <dbReference type="EMBL" id="TNY19006.1"/>
    </source>
</evidence>
<dbReference type="PANTHER" id="PTHR33835:SF1">
    <property type="entry name" value="METALLO-BETA-LACTAMASE DOMAIN-CONTAINING PROTEIN"/>
    <property type="match status" value="1"/>
</dbReference>
<reference evidence="1 2" key="1">
    <citation type="submission" date="2019-03" db="EMBL/GenBank/DDBJ databases">
        <title>Rhodosporidium diobovatum UCD-FST 08-225 genome sequencing, assembly, and annotation.</title>
        <authorList>
            <person name="Fakankun I.U."/>
            <person name="Fristensky B."/>
            <person name="Levin D.B."/>
        </authorList>
    </citation>
    <scope>NUCLEOTIDE SEQUENCE [LARGE SCALE GENOMIC DNA]</scope>
    <source>
        <strain evidence="1 2">UCD-FST 08-225</strain>
    </source>
</reference>
<evidence type="ECO:0000313" key="2">
    <source>
        <dbReference type="Proteomes" id="UP000311382"/>
    </source>
</evidence>
<dbReference type="Pfam" id="PF14234">
    <property type="entry name" value="DUF4336"/>
    <property type="match status" value="1"/>
</dbReference>
<dbReference type="InterPro" id="IPR025638">
    <property type="entry name" value="DUF4336"/>
</dbReference>
<dbReference type="InterPro" id="IPR036866">
    <property type="entry name" value="RibonucZ/Hydroxyglut_hydro"/>
</dbReference>
<accession>A0A5C5FRY6</accession>
<dbReference type="AlphaFoldDB" id="A0A5C5FRY6"/>
<dbReference type="Proteomes" id="UP000311382">
    <property type="component" value="Unassembled WGS sequence"/>
</dbReference>
<protein>
    <recommendedName>
        <fullName evidence="3">Beta-lactamase-like protein</fullName>
    </recommendedName>
</protein>
<dbReference type="EMBL" id="SOZI01000112">
    <property type="protein sequence ID" value="TNY19006.1"/>
    <property type="molecule type" value="Genomic_DNA"/>
</dbReference>
<dbReference type="OrthoDB" id="421671at2759"/>
<organism evidence="1 2">
    <name type="scientific">Rhodotorula diobovata</name>
    <dbReference type="NCBI Taxonomy" id="5288"/>
    <lineage>
        <taxon>Eukaryota</taxon>
        <taxon>Fungi</taxon>
        <taxon>Dikarya</taxon>
        <taxon>Basidiomycota</taxon>
        <taxon>Pucciniomycotina</taxon>
        <taxon>Microbotryomycetes</taxon>
        <taxon>Sporidiobolales</taxon>
        <taxon>Sporidiobolaceae</taxon>
        <taxon>Rhodotorula</taxon>
    </lineage>
</organism>
<dbReference type="Gene3D" id="3.60.15.10">
    <property type="entry name" value="Ribonuclease Z/Hydroxyacylglutathione hydrolase-like"/>
    <property type="match status" value="1"/>
</dbReference>
<dbReference type="PANTHER" id="PTHR33835">
    <property type="entry name" value="YALI0C07656P"/>
    <property type="match status" value="1"/>
</dbReference>
<name>A0A5C5FRY6_9BASI</name>